<dbReference type="Pfam" id="PF08757">
    <property type="entry name" value="CotH"/>
    <property type="match status" value="1"/>
</dbReference>
<dbReference type="RefSeq" id="WP_125321663.1">
    <property type="nucleotide sequence ID" value="NZ_AP024889.1"/>
</dbReference>
<gene>
    <name evidence="1" type="ORF">EJA03_11515</name>
</gene>
<dbReference type="SUPFAM" id="SSF51126">
    <property type="entry name" value="Pectin lyase-like"/>
    <property type="match status" value="1"/>
</dbReference>
<proteinExistence type="predicted"/>
<accession>A0A3R9DZL4</accession>
<evidence type="ECO:0000313" key="1">
    <source>
        <dbReference type="EMBL" id="RSD30921.1"/>
    </source>
</evidence>
<dbReference type="InterPro" id="IPR011050">
    <property type="entry name" value="Pectin_lyase_fold/virulence"/>
</dbReference>
<name>A0A3R9DZL4_9VIBR</name>
<protein>
    <recommendedName>
        <fullName evidence="3">Spore coat protein CotH</fullName>
    </recommendedName>
</protein>
<dbReference type="InterPro" id="IPR012334">
    <property type="entry name" value="Pectin_lyas_fold"/>
</dbReference>
<dbReference type="OrthoDB" id="6198791at2"/>
<dbReference type="EMBL" id="RSFA01000048">
    <property type="protein sequence ID" value="RSD30921.1"/>
    <property type="molecule type" value="Genomic_DNA"/>
</dbReference>
<evidence type="ECO:0008006" key="3">
    <source>
        <dbReference type="Google" id="ProtNLM"/>
    </source>
</evidence>
<dbReference type="InterPro" id="IPR014867">
    <property type="entry name" value="Spore_coat_CotH_CotH2/3/7"/>
</dbReference>
<organism evidence="1 2">
    <name type="scientific">Vibrio pectenicida</name>
    <dbReference type="NCBI Taxonomy" id="62763"/>
    <lineage>
        <taxon>Bacteria</taxon>
        <taxon>Pseudomonadati</taxon>
        <taxon>Pseudomonadota</taxon>
        <taxon>Gammaproteobacteria</taxon>
        <taxon>Vibrionales</taxon>
        <taxon>Vibrionaceae</taxon>
        <taxon>Vibrio</taxon>
    </lineage>
</organism>
<dbReference type="Proteomes" id="UP000269041">
    <property type="component" value="Unassembled WGS sequence"/>
</dbReference>
<reference evidence="1 2" key="1">
    <citation type="submission" date="2018-12" db="EMBL/GenBank/DDBJ databases">
        <title>Genomic taxonomy of the Vibrionaceae family.</title>
        <authorList>
            <person name="Gomez-Gil B."/>
            <person name="Enciso-Ibarra K."/>
        </authorList>
    </citation>
    <scope>NUCLEOTIDE SEQUENCE [LARGE SCALE GENOMIC DNA]</scope>
    <source>
        <strain evidence="1 2">CAIM 594</strain>
    </source>
</reference>
<dbReference type="Gene3D" id="2.160.20.10">
    <property type="entry name" value="Single-stranded right-handed beta-helix, Pectin lyase-like"/>
    <property type="match status" value="1"/>
</dbReference>
<comment type="caution">
    <text evidence="1">The sequence shown here is derived from an EMBL/GenBank/DDBJ whole genome shotgun (WGS) entry which is preliminary data.</text>
</comment>
<evidence type="ECO:0000313" key="2">
    <source>
        <dbReference type="Proteomes" id="UP000269041"/>
    </source>
</evidence>
<dbReference type="AlphaFoldDB" id="A0A3R9DZL4"/>
<keyword evidence="2" id="KW-1185">Reference proteome</keyword>
<sequence length="873" mass="97870">MKLTHGPTALKPKEWLAIALGLLLVFALITPSLDSIKVFLLQRGYTALSEDPKEKLIQFATDMAKAPINLATANHHLPTVRVDITYPNWSLLIKDREAAFSQGFIPAIRSEVKARIYSDNKVLDAKVRLQGDLLDHINGVNRWSLKFKIANKQALFSSRRFALISPHVRINHGPSLFDETMKLAGFDIISPRYTPVNVIVNGEEWGVMYHEQGFGQDLLAINKRTEGLIVRLDLAEQKDTDGKVHRIFKPRVLQRNTILSSTALGYQRQIALSLIEGFINGKFSASDVFDTQRLGQYLAVIDTWGAWHGLAWNNWRWYYNPHTAKLEPIQSDVNVSPAKHSLMMKSPSHFFLLSKQMLEDKEVRRHYDYSLDKLKQLLSNDSLQQHLKIVQTPILKTLHSGLPLTTPFNPDNLQAQMVCLQSNYKEDSCSNMSNLSQNLHQQMDSMESLPLWDLTSHYDTAPENQLIINNPERKPLRILGLIGWTDFNERSNLEEANYSFPLEIAPGESFSVTLPQHIKTVELRASTAGQSMGNYQFKRNIEPMSFLPRPSNSNKVTKYDFIKQEDNSWRIPAGNWVINDYLVTPENWTLYLEKGVNIQFSKDAGIMVFGQLEVEGTQAKPVKLTRRGQIPNWSGISLFNASPNTRSTIRNLHISYAGRPELGLWQPRGATYLVGGKLSIQGLFITDNVSEDALNIVNSDVDISNLSIKEALSDAFDCDYCIGKIYDSEFANIGKRSGGDGLDVSGSNLDVTDISFSDIRDKAVSVGEESQMRLKDITFTRVNFGLVAKDASKVEAESITAEDVSHYALMSYTKKPLFGSATLQALKFQCSGCEAKIVSEMGSVLSVNGVSIASQALDVGKLYNTVMKSDKPL</sequence>